<protein>
    <recommendedName>
        <fullName evidence="1">PoNi C-terminal domain-containing protein</fullName>
    </recommendedName>
</protein>
<dbReference type="Gene3D" id="1.10.3920.10">
    <property type="entry name" value="PA2201 C-terminal domain-like"/>
    <property type="match status" value="1"/>
</dbReference>
<dbReference type="SUPFAM" id="SSF140731">
    <property type="entry name" value="PA2201 C-terminal domain-like"/>
    <property type="match status" value="1"/>
</dbReference>
<evidence type="ECO:0000313" key="2">
    <source>
        <dbReference type="EMBL" id="PEM58190.1"/>
    </source>
</evidence>
<dbReference type="InterPro" id="IPR015025">
    <property type="entry name" value="PoNi_C"/>
</dbReference>
<feature type="domain" description="PoNi C-terminal" evidence="1">
    <location>
        <begin position="4"/>
        <end position="49"/>
    </location>
</feature>
<dbReference type="EMBL" id="NUDP01000271">
    <property type="protein sequence ID" value="PEM58190.1"/>
    <property type="molecule type" value="Genomic_DNA"/>
</dbReference>
<gene>
    <name evidence="2" type="ORF">CN613_28965</name>
</gene>
<evidence type="ECO:0000259" key="1">
    <source>
        <dbReference type="Pfam" id="PF08929"/>
    </source>
</evidence>
<dbReference type="InterPro" id="IPR028983">
    <property type="entry name" value="PA2201-like_C"/>
</dbReference>
<dbReference type="Proteomes" id="UP000219775">
    <property type="component" value="Unassembled WGS sequence"/>
</dbReference>
<proteinExistence type="predicted"/>
<accession>A0A2B5Q639</accession>
<evidence type="ECO:0000313" key="3">
    <source>
        <dbReference type="Proteomes" id="UP000219775"/>
    </source>
</evidence>
<dbReference type="AlphaFoldDB" id="A0A2B5Q639"/>
<name>A0A2B5Q639_9BACI</name>
<comment type="caution">
    <text evidence="2">The sequence shown here is derived from an EMBL/GenBank/DDBJ whole genome shotgun (WGS) entry which is preliminary data.</text>
</comment>
<sequence length="55" mass="6420">MKEFHNTSIVNIRSQIFSGYWSFEGGAIAKILNLDDSTLGDTPYYPYDMVHYREK</sequence>
<dbReference type="Pfam" id="PF08929">
    <property type="entry name" value="PoNi_C"/>
    <property type="match status" value="1"/>
</dbReference>
<organism evidence="2 3">
    <name type="scientific">Bacillus pseudomycoides</name>
    <dbReference type="NCBI Taxonomy" id="64104"/>
    <lineage>
        <taxon>Bacteria</taxon>
        <taxon>Bacillati</taxon>
        <taxon>Bacillota</taxon>
        <taxon>Bacilli</taxon>
        <taxon>Bacillales</taxon>
        <taxon>Bacillaceae</taxon>
        <taxon>Bacillus</taxon>
        <taxon>Bacillus cereus group</taxon>
    </lineage>
</organism>
<reference evidence="2 3" key="1">
    <citation type="submission" date="2017-09" db="EMBL/GenBank/DDBJ databases">
        <title>Large-scale bioinformatics analysis of Bacillus genomes uncovers conserved roles of natural products in bacterial physiology.</title>
        <authorList>
            <consortium name="Agbiome Team Llc"/>
            <person name="Bleich R.M."/>
            <person name="Grubbs K.J."/>
            <person name="Santa Maria K.C."/>
            <person name="Allen S.E."/>
            <person name="Farag S."/>
            <person name="Shank E.A."/>
            <person name="Bowers A."/>
        </authorList>
    </citation>
    <scope>NUCLEOTIDE SEQUENCE [LARGE SCALE GENOMIC DNA]</scope>
    <source>
        <strain evidence="2 3">AFS009893</strain>
    </source>
</reference>